<dbReference type="Pfam" id="PF04389">
    <property type="entry name" value="Peptidase_M28"/>
    <property type="match status" value="1"/>
</dbReference>
<accession>A0A1Y5E7F1</accession>
<evidence type="ECO:0000259" key="1">
    <source>
        <dbReference type="Pfam" id="PF04389"/>
    </source>
</evidence>
<dbReference type="PANTHER" id="PTHR12147">
    <property type="entry name" value="METALLOPEPTIDASE M28 FAMILY MEMBER"/>
    <property type="match status" value="1"/>
</dbReference>
<evidence type="ECO:0000313" key="3">
    <source>
        <dbReference type="Proteomes" id="UP000243053"/>
    </source>
</evidence>
<dbReference type="Gene3D" id="3.40.630.10">
    <property type="entry name" value="Zn peptidases"/>
    <property type="match status" value="1"/>
</dbReference>
<dbReference type="EMBL" id="MAAF01000091">
    <property type="protein sequence ID" value="OUR77174.1"/>
    <property type="molecule type" value="Genomic_DNA"/>
</dbReference>
<dbReference type="Proteomes" id="UP000243053">
    <property type="component" value="Unassembled WGS sequence"/>
</dbReference>
<evidence type="ECO:0000313" key="2">
    <source>
        <dbReference type="EMBL" id="OUR77174.1"/>
    </source>
</evidence>
<dbReference type="AlphaFoldDB" id="A0A1Y5E7F1"/>
<dbReference type="PANTHER" id="PTHR12147:SF26">
    <property type="entry name" value="PEPTIDASE M28 DOMAIN-CONTAINING PROTEIN"/>
    <property type="match status" value="1"/>
</dbReference>
<sequence length="332" mass="36935">MLLTSLLYAAIAWSSPWIGTGQLPSVITDKDNLSVLAHLKTLSSDQFSGRKFASQGSIKSQAYLVSTLKALAIPAFNNQYRHGFKQPGIFQTRQGTNIIAHIQGTQQKDEYIVLSAHYDHLGTTRNKVYNGADDNASGTAALLLYAQLLKKKPLKHSVILLFTDGEEVNLLGAKAFITQQKKLLRRVKVNINLDMIAGSKQTKKLRFLSKDLSQILSTQKLEELTQLQNHFKIHSSAHLTAGFKRVKSVGSMVKRTNWLMASDHGVFSKAGIPFIYFGVGTHKNYHSELDDYAHINQAFYLATINVIFQQLNYIDNAIYESTFSSAAILGSQ</sequence>
<dbReference type="GO" id="GO:0006508">
    <property type="term" value="P:proteolysis"/>
    <property type="evidence" value="ECO:0007669"/>
    <property type="project" value="InterPro"/>
</dbReference>
<gene>
    <name evidence="2" type="ORF">A9Q75_15650</name>
</gene>
<proteinExistence type="predicted"/>
<dbReference type="GO" id="GO:0008235">
    <property type="term" value="F:metalloexopeptidase activity"/>
    <property type="evidence" value="ECO:0007669"/>
    <property type="project" value="InterPro"/>
</dbReference>
<name>A0A1Y5E7F1_COLPS</name>
<dbReference type="InterPro" id="IPR045175">
    <property type="entry name" value="M28_fam"/>
</dbReference>
<feature type="domain" description="Peptidase M28" evidence="1">
    <location>
        <begin position="97"/>
        <end position="305"/>
    </location>
</feature>
<protein>
    <submittedName>
        <fullName evidence="2">Peptidase M28</fullName>
    </submittedName>
</protein>
<organism evidence="2 3">
    <name type="scientific">Colwellia psychrerythraea</name>
    <name type="common">Vibrio psychroerythus</name>
    <dbReference type="NCBI Taxonomy" id="28229"/>
    <lineage>
        <taxon>Bacteria</taxon>
        <taxon>Pseudomonadati</taxon>
        <taxon>Pseudomonadota</taxon>
        <taxon>Gammaproteobacteria</taxon>
        <taxon>Alteromonadales</taxon>
        <taxon>Colwelliaceae</taxon>
        <taxon>Colwellia</taxon>
    </lineage>
</organism>
<reference evidence="3" key="1">
    <citation type="journal article" date="2017" name="Proc. Natl. Acad. Sci. U.S.A.">
        <title>Simulation of Deepwater Horizon oil plume reveals substrate specialization within a complex community of hydrocarbon degraders.</title>
        <authorList>
            <person name="Hu P."/>
            <person name="Dubinsky E.A."/>
            <person name="Probst A.J."/>
            <person name="Wang J."/>
            <person name="Sieber C.M.K."/>
            <person name="Tom L.M."/>
            <person name="Gardinali P."/>
            <person name="Banfield J.F."/>
            <person name="Atlas R.M."/>
            <person name="Andersen G.L."/>
        </authorList>
    </citation>
    <scope>NUCLEOTIDE SEQUENCE [LARGE SCALE GENOMIC DNA]</scope>
</reference>
<dbReference type="SUPFAM" id="SSF53187">
    <property type="entry name" value="Zn-dependent exopeptidases"/>
    <property type="match status" value="1"/>
</dbReference>
<dbReference type="InterPro" id="IPR007484">
    <property type="entry name" value="Peptidase_M28"/>
</dbReference>
<comment type="caution">
    <text evidence="2">The sequence shown here is derived from an EMBL/GenBank/DDBJ whole genome shotgun (WGS) entry which is preliminary data.</text>
</comment>